<dbReference type="EC" id="1.6.5.9" evidence="2"/>
<dbReference type="SUPFAM" id="SSF51905">
    <property type="entry name" value="FAD/NAD(P)-binding domain"/>
    <property type="match status" value="2"/>
</dbReference>
<reference evidence="13 14" key="1">
    <citation type="journal article" date="2020" name="bioRxiv">
        <title>Metabolic contributions of an alphaproteobacterial endosymbiont in the apicomplexan Cardiosporidium cionae.</title>
        <authorList>
            <person name="Hunter E.S."/>
            <person name="Paight C.J."/>
            <person name="Lane C.E."/>
        </authorList>
    </citation>
    <scope>NUCLEOTIDE SEQUENCE [LARGE SCALE GENOMIC DNA]</scope>
    <source>
        <strain evidence="13">ESH_2018</strain>
    </source>
</reference>
<proteinExistence type="inferred from homology"/>
<feature type="domain" description="External alternative NADH-ubiquinone oxidoreductase-like C-terminal" evidence="12">
    <location>
        <begin position="543"/>
        <end position="604"/>
    </location>
</feature>
<evidence type="ECO:0000256" key="6">
    <source>
        <dbReference type="ARBA" id="ARBA00023002"/>
    </source>
</evidence>
<evidence type="ECO:0000256" key="7">
    <source>
        <dbReference type="ARBA" id="ARBA00023027"/>
    </source>
</evidence>
<dbReference type="Gene3D" id="3.50.50.100">
    <property type="match status" value="2"/>
</dbReference>
<dbReference type="PRINTS" id="PR00368">
    <property type="entry name" value="FADPNR"/>
</dbReference>
<evidence type="ECO:0000256" key="5">
    <source>
        <dbReference type="ARBA" id="ARBA00022946"/>
    </source>
</evidence>
<dbReference type="Proteomes" id="UP000823046">
    <property type="component" value="Unassembled WGS sequence"/>
</dbReference>
<evidence type="ECO:0000256" key="3">
    <source>
        <dbReference type="ARBA" id="ARBA00022630"/>
    </source>
</evidence>
<evidence type="ECO:0000313" key="13">
    <source>
        <dbReference type="EMBL" id="KAF8820016.1"/>
    </source>
</evidence>
<evidence type="ECO:0000256" key="1">
    <source>
        <dbReference type="ARBA" id="ARBA00005272"/>
    </source>
</evidence>
<keyword evidence="14" id="KW-1185">Reference proteome</keyword>
<feature type="domain" description="FAD/NAD(P)-binding" evidence="10">
    <location>
        <begin position="100"/>
        <end position="430"/>
    </location>
</feature>
<keyword evidence="6" id="KW-0560">Oxidoreductase</keyword>
<accession>A0ABQ7J7Q2</accession>
<dbReference type="PANTHER" id="PTHR43706">
    <property type="entry name" value="NADH DEHYDROGENASE"/>
    <property type="match status" value="1"/>
</dbReference>
<evidence type="ECO:0000259" key="10">
    <source>
        <dbReference type="Pfam" id="PF07992"/>
    </source>
</evidence>
<keyword evidence="7" id="KW-0520">NAD</keyword>
<dbReference type="Pfam" id="PF22365">
    <property type="entry name" value="PfNDH2_hel_ins"/>
    <property type="match status" value="1"/>
</dbReference>
<comment type="catalytic activity">
    <reaction evidence="8">
        <text>a quinone + NADH + H(+) = a quinol + NAD(+)</text>
        <dbReference type="Rhea" id="RHEA:46160"/>
        <dbReference type="ChEBI" id="CHEBI:15378"/>
        <dbReference type="ChEBI" id="CHEBI:24646"/>
        <dbReference type="ChEBI" id="CHEBI:57540"/>
        <dbReference type="ChEBI" id="CHEBI:57945"/>
        <dbReference type="ChEBI" id="CHEBI:132124"/>
        <dbReference type="EC" id="1.6.5.9"/>
    </reaction>
</comment>
<comment type="catalytic activity">
    <reaction evidence="9">
        <text>a ubiquinone + NADH + H(+) = a ubiquinol + NAD(+)</text>
        <dbReference type="Rhea" id="RHEA:23152"/>
        <dbReference type="Rhea" id="RHEA-COMP:9565"/>
        <dbReference type="Rhea" id="RHEA-COMP:9566"/>
        <dbReference type="ChEBI" id="CHEBI:15378"/>
        <dbReference type="ChEBI" id="CHEBI:16389"/>
        <dbReference type="ChEBI" id="CHEBI:17976"/>
        <dbReference type="ChEBI" id="CHEBI:57540"/>
        <dbReference type="ChEBI" id="CHEBI:57945"/>
    </reaction>
</comment>
<dbReference type="PANTHER" id="PTHR43706:SF47">
    <property type="entry name" value="EXTERNAL NADH-UBIQUINONE OXIDOREDUCTASE 1, MITOCHONDRIAL-RELATED"/>
    <property type="match status" value="1"/>
</dbReference>
<dbReference type="Pfam" id="PF22366">
    <property type="entry name" value="NDH2_C"/>
    <property type="match status" value="1"/>
</dbReference>
<feature type="domain" description="NADH:ubiquinone reductase helical insertion" evidence="11">
    <location>
        <begin position="449"/>
        <end position="503"/>
    </location>
</feature>
<dbReference type="InterPro" id="IPR054606">
    <property type="entry name" value="NDH2_hel_ins"/>
</dbReference>
<keyword evidence="4" id="KW-0274">FAD</keyword>
<dbReference type="EMBL" id="JADAQX010000515">
    <property type="protein sequence ID" value="KAF8820016.1"/>
    <property type="molecule type" value="Genomic_DNA"/>
</dbReference>
<dbReference type="InterPro" id="IPR054585">
    <property type="entry name" value="NDH2-like_C"/>
</dbReference>
<organism evidence="13 14">
    <name type="scientific">Cardiosporidium cionae</name>
    <dbReference type="NCBI Taxonomy" id="476202"/>
    <lineage>
        <taxon>Eukaryota</taxon>
        <taxon>Sar</taxon>
        <taxon>Alveolata</taxon>
        <taxon>Apicomplexa</taxon>
        <taxon>Aconoidasida</taxon>
        <taxon>Nephromycida</taxon>
        <taxon>Cardiosporidium</taxon>
    </lineage>
</organism>
<dbReference type="InterPro" id="IPR023753">
    <property type="entry name" value="FAD/NAD-binding_dom"/>
</dbReference>
<dbReference type="Pfam" id="PF07992">
    <property type="entry name" value="Pyr_redox_2"/>
    <property type="match status" value="1"/>
</dbReference>
<evidence type="ECO:0000259" key="11">
    <source>
        <dbReference type="Pfam" id="PF22365"/>
    </source>
</evidence>
<evidence type="ECO:0000256" key="4">
    <source>
        <dbReference type="ARBA" id="ARBA00022827"/>
    </source>
</evidence>
<evidence type="ECO:0000313" key="14">
    <source>
        <dbReference type="Proteomes" id="UP000823046"/>
    </source>
</evidence>
<comment type="caution">
    <text evidence="13">The sequence shown here is derived from an EMBL/GenBank/DDBJ whole genome shotgun (WGS) entry which is preliminary data.</text>
</comment>
<sequence>MSHLYGDILKFLPTLQSKIDETSSYWSNLWMENKPKFHYKEMISNKRGYTIAELSSSSIFQKPIPLSFSSGTWFKQEAYNKWVNLQIRFGKNLSKEQRKRIVVVGTGWASIAFLSHIDITKYDVKIVSPRNYFAFTPLLPSACNGTLSPEACMVPMKYFTQRGSKTVMEYLEARAAFLDLEDSKIQCEEKDGRKFDVPYDYLLLAVGAEVNTFGIPGVREHALFLKEVEHAREIRNKMLFNLERANTPGVSESEKRRLLHFVVIGGGPTGVEVAAELADFLREDCKKAFPDLLPYVKVTIIEMLPHLLPTFSEKASKFSFENLSSIGVDVMLQTQVTRIDEQQLTVLKKGSCAVNTVQNKEGGQLESSEVTLPYGMVVWASGVAQTPFAKSLLSSIPEQKGNRVIRVDHHLLTHGAKNVYTLGDCAFLTPPKIENLADVLFAEATHHPSKAGSDFLSEKAMKGLHLEFPQLKENKWHFKKKPRRNNMTLDEFKAYLKEIDNSYVSPAPTAQNAKKQGTYLATVFNSYLSDTEKLHAPIYEETWDGSMAYVGKDRAILDLPFTSVCGGFYSGFLWKLVYWKLVYSMEAKLRCLQDWFKSRFSGRNLGRESSTN</sequence>
<evidence type="ECO:0000259" key="12">
    <source>
        <dbReference type="Pfam" id="PF22366"/>
    </source>
</evidence>
<name>A0ABQ7J7Q2_9APIC</name>
<evidence type="ECO:0000256" key="8">
    <source>
        <dbReference type="ARBA" id="ARBA00047599"/>
    </source>
</evidence>
<protein>
    <recommendedName>
        <fullName evidence="2">NADH:ubiquinone reductase (non-electrogenic)</fullName>
        <ecNumber evidence="2">1.6.5.9</ecNumber>
    </recommendedName>
</protein>
<comment type="similarity">
    <text evidence="1">Belongs to the NADH dehydrogenase family.</text>
</comment>
<dbReference type="InterPro" id="IPR045024">
    <property type="entry name" value="NDH-2"/>
</dbReference>
<gene>
    <name evidence="13" type="ORF">IE077_004568</name>
</gene>
<keyword evidence="3" id="KW-0285">Flavoprotein</keyword>
<evidence type="ECO:0000256" key="2">
    <source>
        <dbReference type="ARBA" id="ARBA00012637"/>
    </source>
</evidence>
<evidence type="ECO:0000256" key="9">
    <source>
        <dbReference type="ARBA" id="ARBA00049010"/>
    </source>
</evidence>
<keyword evidence="5" id="KW-0809">Transit peptide</keyword>
<dbReference type="InterPro" id="IPR036188">
    <property type="entry name" value="FAD/NAD-bd_sf"/>
</dbReference>